<keyword evidence="14" id="KW-1185">Reference proteome</keyword>
<keyword evidence="5 9" id="KW-1133">Transmembrane helix</keyword>
<keyword evidence="3 9" id="KW-0812">Transmembrane</keyword>
<dbReference type="OrthoDB" id="9798188at2"/>
<evidence type="ECO:0000256" key="2">
    <source>
        <dbReference type="ARBA" id="ARBA00022475"/>
    </source>
</evidence>
<evidence type="ECO:0000256" key="9">
    <source>
        <dbReference type="PROSITE-ProRule" id="PRU01193"/>
    </source>
</evidence>
<dbReference type="Gene3D" id="3.10.580.10">
    <property type="entry name" value="CBS-domain"/>
    <property type="match status" value="1"/>
</dbReference>
<evidence type="ECO:0000256" key="10">
    <source>
        <dbReference type="SAM" id="Phobius"/>
    </source>
</evidence>
<proteinExistence type="predicted"/>
<organism evidence="13 14">
    <name type="scientific">Parapedobacter indicus</name>
    <dbReference type="NCBI Taxonomy" id="1477437"/>
    <lineage>
        <taxon>Bacteria</taxon>
        <taxon>Pseudomonadati</taxon>
        <taxon>Bacteroidota</taxon>
        <taxon>Sphingobacteriia</taxon>
        <taxon>Sphingobacteriales</taxon>
        <taxon>Sphingobacteriaceae</taxon>
        <taxon>Parapedobacter</taxon>
    </lineage>
</organism>
<evidence type="ECO:0000256" key="4">
    <source>
        <dbReference type="ARBA" id="ARBA00022737"/>
    </source>
</evidence>
<feature type="domain" description="CBS" evidence="11">
    <location>
        <begin position="280"/>
        <end position="337"/>
    </location>
</feature>
<sequence>MLTESLIILALILLNGIFSASEIAIVSSRKARLQVLVDRKNAAAKQVLKLKDSPNQFLSTVQIGITLIGILTGIFGGATLAQRLDVYLSEITWMDGYSSQVSVLIVVIVITFLTLVLGELVPKRIGLAMPEKYATIIAFPMNILSRIVAPFVWLLSVTTEGIVRLLNIKTSQNAVTEEEIKALVDEGADTGAIEHIEHEIVDRVFSLGDKRAVNLMTHRSNIVWLDINDGYDIHKQIILKNGHTVYPVCQGGLDNVIGVVHIKSLLKQYLIAQPIQLEQLTHPLNYVHENSSAYSILNKFKTSKIHQAIVLDEYGALQGIVTINDILSSLVGDISDSDTAERPEIIRREDGSLLIDGQYQIDDLFTALNIDISEEEEVGLASINTIAGLVLLKLGHMPTAGERMQWKDHEFEVVDMDGNRIDKILVKFLGT</sequence>
<dbReference type="InterPro" id="IPR016169">
    <property type="entry name" value="FAD-bd_PCMH_sub2"/>
</dbReference>
<dbReference type="SMART" id="SM01091">
    <property type="entry name" value="CorC_HlyC"/>
    <property type="match status" value="1"/>
</dbReference>
<dbReference type="Gene3D" id="3.30.465.10">
    <property type="match status" value="1"/>
</dbReference>
<dbReference type="InterPro" id="IPR051676">
    <property type="entry name" value="UPF0053_domain"/>
</dbReference>
<dbReference type="PROSITE" id="PS51846">
    <property type="entry name" value="CNNM"/>
    <property type="match status" value="1"/>
</dbReference>
<dbReference type="InterPro" id="IPR036318">
    <property type="entry name" value="FAD-bd_PCMH-like_sf"/>
</dbReference>
<evidence type="ECO:0000313" key="13">
    <source>
        <dbReference type="EMBL" id="SFI55184.1"/>
    </source>
</evidence>
<dbReference type="Pfam" id="PF03471">
    <property type="entry name" value="CorC_HlyC"/>
    <property type="match status" value="1"/>
</dbReference>
<dbReference type="SUPFAM" id="SSF54631">
    <property type="entry name" value="CBS-domain pair"/>
    <property type="match status" value="1"/>
</dbReference>
<dbReference type="PROSITE" id="PS51371">
    <property type="entry name" value="CBS"/>
    <property type="match status" value="1"/>
</dbReference>
<dbReference type="InterPro" id="IPR002550">
    <property type="entry name" value="CNNM"/>
</dbReference>
<evidence type="ECO:0000256" key="1">
    <source>
        <dbReference type="ARBA" id="ARBA00004651"/>
    </source>
</evidence>
<dbReference type="SUPFAM" id="SSF56176">
    <property type="entry name" value="FAD-binding/transporter-associated domain-like"/>
    <property type="match status" value="1"/>
</dbReference>
<dbReference type="GO" id="GO:0050660">
    <property type="term" value="F:flavin adenine dinucleotide binding"/>
    <property type="evidence" value="ECO:0007669"/>
    <property type="project" value="InterPro"/>
</dbReference>
<dbReference type="InterPro" id="IPR005170">
    <property type="entry name" value="Transptr-assoc_dom"/>
</dbReference>
<dbReference type="InterPro" id="IPR044751">
    <property type="entry name" value="Ion_transp-like_CBS"/>
</dbReference>
<dbReference type="PANTHER" id="PTHR43099">
    <property type="entry name" value="UPF0053 PROTEIN YRKA"/>
    <property type="match status" value="1"/>
</dbReference>
<feature type="domain" description="CNNM transmembrane" evidence="12">
    <location>
        <begin position="1"/>
        <end position="197"/>
    </location>
</feature>
<dbReference type="InterPro" id="IPR000644">
    <property type="entry name" value="CBS_dom"/>
</dbReference>
<feature type="transmembrane region" description="Helical" evidence="10">
    <location>
        <begin position="133"/>
        <end position="155"/>
    </location>
</feature>
<evidence type="ECO:0000259" key="12">
    <source>
        <dbReference type="PROSITE" id="PS51846"/>
    </source>
</evidence>
<feature type="transmembrane region" description="Helical" evidence="10">
    <location>
        <begin position="101"/>
        <end position="121"/>
    </location>
</feature>
<keyword evidence="2" id="KW-1003">Cell membrane</keyword>
<keyword evidence="4" id="KW-0677">Repeat</keyword>
<dbReference type="Pfam" id="PF01595">
    <property type="entry name" value="CNNM"/>
    <property type="match status" value="1"/>
</dbReference>
<keyword evidence="7 9" id="KW-0472">Membrane</keyword>
<gene>
    <name evidence="13" type="ORF">SAMN05444682_104317</name>
</gene>
<evidence type="ECO:0000256" key="8">
    <source>
        <dbReference type="PROSITE-ProRule" id="PRU00703"/>
    </source>
</evidence>
<dbReference type="SMART" id="SM00116">
    <property type="entry name" value="CBS"/>
    <property type="match status" value="1"/>
</dbReference>
<evidence type="ECO:0000313" key="14">
    <source>
        <dbReference type="Proteomes" id="UP000198670"/>
    </source>
</evidence>
<protein>
    <submittedName>
        <fullName evidence="13">Putative hemolysin</fullName>
    </submittedName>
</protein>
<keyword evidence="6 8" id="KW-0129">CBS domain</keyword>
<evidence type="ECO:0000256" key="5">
    <source>
        <dbReference type="ARBA" id="ARBA00022989"/>
    </source>
</evidence>
<dbReference type="Pfam" id="PF00571">
    <property type="entry name" value="CBS"/>
    <property type="match status" value="1"/>
</dbReference>
<comment type="subcellular location">
    <subcellularLocation>
        <location evidence="1">Cell membrane</location>
        <topology evidence="1">Multi-pass membrane protein</topology>
    </subcellularLocation>
</comment>
<dbReference type="RefSeq" id="WP_090626561.1">
    <property type="nucleotide sequence ID" value="NZ_FOQO01000004.1"/>
</dbReference>
<feature type="transmembrane region" description="Helical" evidence="10">
    <location>
        <begin position="57"/>
        <end position="81"/>
    </location>
</feature>
<dbReference type="AlphaFoldDB" id="A0A1I3J4F4"/>
<dbReference type="InterPro" id="IPR046342">
    <property type="entry name" value="CBS_dom_sf"/>
</dbReference>
<name>A0A1I3J4F4_9SPHI</name>
<dbReference type="Proteomes" id="UP000198670">
    <property type="component" value="Unassembled WGS sequence"/>
</dbReference>
<accession>A0A1I3J4F4</accession>
<feature type="transmembrane region" description="Helical" evidence="10">
    <location>
        <begin position="6"/>
        <end position="26"/>
    </location>
</feature>
<dbReference type="STRING" id="1477437.SAMN05444682_104317"/>
<evidence type="ECO:0000256" key="6">
    <source>
        <dbReference type="ARBA" id="ARBA00023122"/>
    </source>
</evidence>
<dbReference type="PANTHER" id="PTHR43099:SF2">
    <property type="entry name" value="UPF0053 PROTEIN YRKA"/>
    <property type="match status" value="1"/>
</dbReference>
<dbReference type="EMBL" id="FOQO01000004">
    <property type="protein sequence ID" value="SFI55184.1"/>
    <property type="molecule type" value="Genomic_DNA"/>
</dbReference>
<evidence type="ECO:0000256" key="7">
    <source>
        <dbReference type="ARBA" id="ARBA00023136"/>
    </source>
</evidence>
<evidence type="ECO:0000256" key="3">
    <source>
        <dbReference type="ARBA" id="ARBA00022692"/>
    </source>
</evidence>
<dbReference type="CDD" id="cd04590">
    <property type="entry name" value="CBS_pair_CorC_HlyC_assoc"/>
    <property type="match status" value="1"/>
</dbReference>
<dbReference type="GO" id="GO:0005886">
    <property type="term" value="C:plasma membrane"/>
    <property type="evidence" value="ECO:0007669"/>
    <property type="project" value="UniProtKB-SubCell"/>
</dbReference>
<evidence type="ECO:0000259" key="11">
    <source>
        <dbReference type="PROSITE" id="PS51371"/>
    </source>
</evidence>
<reference evidence="13 14" key="1">
    <citation type="submission" date="2016-10" db="EMBL/GenBank/DDBJ databases">
        <authorList>
            <person name="de Groot N.N."/>
        </authorList>
    </citation>
    <scope>NUCLEOTIDE SEQUENCE [LARGE SCALE GENOMIC DNA]</scope>
    <source>
        <strain evidence="13 14">RK1</strain>
    </source>
</reference>